<name>A0A5C6NSN4_9TELE</name>
<organism evidence="1 2">
    <name type="scientific">Takifugu flavidus</name>
    <name type="common">sansaifugu</name>
    <dbReference type="NCBI Taxonomy" id="433684"/>
    <lineage>
        <taxon>Eukaryota</taxon>
        <taxon>Metazoa</taxon>
        <taxon>Chordata</taxon>
        <taxon>Craniata</taxon>
        <taxon>Vertebrata</taxon>
        <taxon>Euteleostomi</taxon>
        <taxon>Actinopterygii</taxon>
        <taxon>Neopterygii</taxon>
        <taxon>Teleostei</taxon>
        <taxon>Neoteleostei</taxon>
        <taxon>Acanthomorphata</taxon>
        <taxon>Eupercaria</taxon>
        <taxon>Tetraodontiformes</taxon>
        <taxon>Tetradontoidea</taxon>
        <taxon>Tetraodontidae</taxon>
        <taxon>Takifugu</taxon>
    </lineage>
</organism>
<dbReference type="InterPro" id="IPR002957">
    <property type="entry name" value="Keratin_I"/>
</dbReference>
<sequence length="107" mass="12271">MHGEGSQLGEGDLELKIRTYLESRAGLEVRDFADFHVRIKDLQEEVLAGPRGNAALILTIDNVKLAADDFTFKRGSTSRFWALRPRIRTRIRFIYCHCSCSTQYYTS</sequence>
<reference evidence="1 2" key="1">
    <citation type="submission" date="2019-04" db="EMBL/GenBank/DDBJ databases">
        <title>Chromosome genome assembly for Takifugu flavidus.</title>
        <authorList>
            <person name="Xiao S."/>
        </authorList>
    </citation>
    <scope>NUCLEOTIDE SEQUENCE [LARGE SCALE GENOMIC DNA]</scope>
    <source>
        <strain evidence="1">HTHZ2018</strain>
        <tissue evidence="1">Muscle</tissue>
    </source>
</reference>
<dbReference type="PANTHER" id="PTHR23239">
    <property type="entry name" value="INTERMEDIATE FILAMENT"/>
    <property type="match status" value="1"/>
</dbReference>
<keyword evidence="2" id="KW-1185">Reference proteome</keyword>
<evidence type="ECO:0000313" key="1">
    <source>
        <dbReference type="EMBL" id="TWW70484.1"/>
    </source>
</evidence>
<dbReference type="AlphaFoldDB" id="A0A5C6NSN4"/>
<dbReference type="EMBL" id="RHFK02000010">
    <property type="protein sequence ID" value="TWW70484.1"/>
    <property type="molecule type" value="Genomic_DNA"/>
</dbReference>
<comment type="caution">
    <text evidence="1">The sequence shown here is derived from an EMBL/GenBank/DDBJ whole genome shotgun (WGS) entry which is preliminary data.</text>
</comment>
<dbReference type="GO" id="GO:0005198">
    <property type="term" value="F:structural molecule activity"/>
    <property type="evidence" value="ECO:0007669"/>
    <property type="project" value="InterPro"/>
</dbReference>
<evidence type="ECO:0000313" key="2">
    <source>
        <dbReference type="Proteomes" id="UP000324091"/>
    </source>
</evidence>
<gene>
    <name evidence="1" type="ORF">D4764_18G0012900</name>
</gene>
<proteinExistence type="predicted"/>
<protein>
    <submittedName>
        <fullName evidence="1">Keratin, type I cytoskeletal 50 kDa GK50</fullName>
    </submittedName>
</protein>
<accession>A0A5C6NSN4</accession>
<dbReference type="GO" id="GO:0005856">
    <property type="term" value="C:cytoskeleton"/>
    <property type="evidence" value="ECO:0007669"/>
    <property type="project" value="TreeGrafter"/>
</dbReference>
<dbReference type="PANTHER" id="PTHR23239:SF367">
    <property type="entry name" value="KERATIN 15-RELATED"/>
    <property type="match status" value="1"/>
</dbReference>
<dbReference type="Proteomes" id="UP000324091">
    <property type="component" value="Chromosome 18"/>
</dbReference>